<name>A0ABQ4VGH6_9PAST</name>
<comment type="caution">
    <text evidence="1">The sequence shown here is derived from an EMBL/GenBank/DDBJ whole genome shotgun (WGS) entry which is preliminary data.</text>
</comment>
<evidence type="ECO:0000313" key="1">
    <source>
        <dbReference type="EMBL" id="GJH43113.1"/>
    </source>
</evidence>
<gene>
    <name evidence="1" type="ORF">PA42_12870</name>
</gene>
<accession>A0ABQ4VGH6</accession>
<dbReference type="Proteomes" id="UP001052140">
    <property type="component" value="Unassembled WGS sequence"/>
</dbReference>
<proteinExistence type="predicted"/>
<reference evidence="1" key="1">
    <citation type="submission" date="2024-05" db="EMBL/GenBank/DDBJ databases">
        <title>Determining zoonotic pasteurella genome.</title>
        <authorList>
            <person name="Maeda T."/>
            <person name="Takahashi T."/>
            <person name="Yoshida H."/>
        </authorList>
    </citation>
    <scope>NUCLEOTIDE SEQUENCE</scope>
    <source>
        <strain evidence="1">PA42</strain>
    </source>
</reference>
<keyword evidence="2" id="KW-1185">Reference proteome</keyword>
<sequence>MDKMEDIIEEILSNTFEEFGIDGKGKTGDIARAIHSDIKLISGDYSSVGHNCDVKEDKSSEKKLYHRKA</sequence>
<dbReference type="EMBL" id="BPUX01000023">
    <property type="protein sequence ID" value="GJH43113.1"/>
    <property type="molecule type" value="Genomic_DNA"/>
</dbReference>
<evidence type="ECO:0000313" key="2">
    <source>
        <dbReference type="Proteomes" id="UP001052140"/>
    </source>
</evidence>
<protein>
    <submittedName>
        <fullName evidence="1">Uncharacterized protein</fullName>
    </submittedName>
</protein>
<organism evidence="1 2">
    <name type="scientific">Pasteurella canis</name>
    <dbReference type="NCBI Taxonomy" id="753"/>
    <lineage>
        <taxon>Bacteria</taxon>
        <taxon>Pseudomonadati</taxon>
        <taxon>Pseudomonadota</taxon>
        <taxon>Gammaproteobacteria</taxon>
        <taxon>Pasteurellales</taxon>
        <taxon>Pasteurellaceae</taxon>
        <taxon>Pasteurella</taxon>
    </lineage>
</organism>